<sequence length="183" mass="19700">MHRHGSTAAHGITAAHGGSTAARGGTAAISGRPAARGAGRVTAAEMPRHSAGLLRALAVRRSLTAHGPLPLDYSIASLRVVDFLIDGLRRDGDMRAETPPPLLFGLGSYVGEVLVRQAGAVWVDLDASQREYFGQRVGVRMPDGRIRSPLSTVENRYRLGPSESLYDFYMTLPGRSRARRTRV</sequence>
<evidence type="ECO:0000313" key="3">
    <source>
        <dbReference type="Proteomes" id="UP000315226"/>
    </source>
</evidence>
<evidence type="ECO:0000256" key="1">
    <source>
        <dbReference type="SAM" id="MobiDB-lite"/>
    </source>
</evidence>
<evidence type="ECO:0000313" key="2">
    <source>
        <dbReference type="EMBL" id="GEB55091.1"/>
    </source>
</evidence>
<dbReference type="AlphaFoldDB" id="A0A4Y3RBE6"/>
<dbReference type="EMBL" id="BJMN01000005">
    <property type="protein sequence ID" value="GEB55091.1"/>
    <property type="molecule type" value="Genomic_DNA"/>
</dbReference>
<gene>
    <name evidence="2" type="ORF">SGA01_06960</name>
</gene>
<comment type="caution">
    <text evidence="2">The sequence shown here is derived from an EMBL/GenBank/DDBJ whole genome shotgun (WGS) entry which is preliminary data.</text>
</comment>
<dbReference type="RefSeq" id="WP_308699033.1">
    <property type="nucleotide sequence ID" value="NZ_BJMN01000005.1"/>
</dbReference>
<reference evidence="2 3" key="1">
    <citation type="submission" date="2019-06" db="EMBL/GenBank/DDBJ databases">
        <title>Whole genome shotgun sequence of Streptomyces gardneri NBRC 12865.</title>
        <authorList>
            <person name="Hosoyama A."/>
            <person name="Uohara A."/>
            <person name="Ohji S."/>
            <person name="Ichikawa N."/>
        </authorList>
    </citation>
    <scope>NUCLEOTIDE SEQUENCE [LARGE SCALE GENOMIC DNA]</scope>
    <source>
        <strain evidence="2 3">NBRC 12865</strain>
    </source>
</reference>
<dbReference type="Proteomes" id="UP000315226">
    <property type="component" value="Unassembled WGS sequence"/>
</dbReference>
<keyword evidence="3" id="KW-1185">Reference proteome</keyword>
<accession>A0A4Y3RBE6</accession>
<organism evidence="2 3">
    <name type="scientific">Streptomyces gardneri</name>
    <dbReference type="NCBI Taxonomy" id="66892"/>
    <lineage>
        <taxon>Bacteria</taxon>
        <taxon>Bacillati</taxon>
        <taxon>Actinomycetota</taxon>
        <taxon>Actinomycetes</taxon>
        <taxon>Kitasatosporales</taxon>
        <taxon>Streptomycetaceae</taxon>
        <taxon>Streptomyces</taxon>
    </lineage>
</organism>
<name>A0A4Y3RBE6_9ACTN</name>
<feature type="compositionally biased region" description="Low complexity" evidence="1">
    <location>
        <begin position="1"/>
        <end position="32"/>
    </location>
</feature>
<protein>
    <submittedName>
        <fullName evidence="2">Uncharacterized protein</fullName>
    </submittedName>
</protein>
<feature type="region of interest" description="Disordered" evidence="1">
    <location>
        <begin position="1"/>
        <end position="42"/>
    </location>
</feature>
<proteinExistence type="predicted"/>